<dbReference type="GO" id="GO:0005829">
    <property type="term" value="C:cytosol"/>
    <property type="evidence" value="ECO:0007669"/>
    <property type="project" value="TreeGrafter"/>
</dbReference>
<feature type="domain" description="NusB/RsmB/TIM44" evidence="7">
    <location>
        <begin position="5"/>
        <end position="125"/>
    </location>
</feature>
<dbReference type="CDD" id="cd00619">
    <property type="entry name" value="Terminator_NusB"/>
    <property type="match status" value="1"/>
</dbReference>
<dbReference type="Proteomes" id="UP000181936">
    <property type="component" value="Chromosome"/>
</dbReference>
<dbReference type="KEGG" id="bwh:A9C19_06660"/>
<organism evidence="8 9">
    <name type="scientific">Bacillus weihaiensis</name>
    <dbReference type="NCBI Taxonomy" id="1547283"/>
    <lineage>
        <taxon>Bacteria</taxon>
        <taxon>Bacillati</taxon>
        <taxon>Bacillota</taxon>
        <taxon>Bacilli</taxon>
        <taxon>Bacillales</taxon>
        <taxon>Bacillaceae</taxon>
        <taxon>Bacillus</taxon>
    </lineage>
</organism>
<evidence type="ECO:0000256" key="2">
    <source>
        <dbReference type="ARBA" id="ARBA00022814"/>
    </source>
</evidence>
<dbReference type="GO" id="GO:0031564">
    <property type="term" value="P:transcription antitermination"/>
    <property type="evidence" value="ECO:0007669"/>
    <property type="project" value="UniProtKB-KW"/>
</dbReference>
<dbReference type="HAMAP" id="MF_00073">
    <property type="entry name" value="NusB"/>
    <property type="match status" value="1"/>
</dbReference>
<dbReference type="EMBL" id="CP016020">
    <property type="protein sequence ID" value="APH04455.1"/>
    <property type="molecule type" value="Genomic_DNA"/>
</dbReference>
<dbReference type="NCBIfam" id="TIGR01951">
    <property type="entry name" value="nusB"/>
    <property type="match status" value="1"/>
</dbReference>
<reference evidence="8 9" key="1">
    <citation type="journal article" date="2016" name="Sci. Rep.">
        <title>Complete genome sequence and transcriptomic analysis of a novel marine strain Bacillus weihaiensis reveals the mechanism of brown algae degradation.</title>
        <authorList>
            <person name="Zhu Y."/>
            <person name="Chen P."/>
            <person name="Bao Y."/>
            <person name="Men Y."/>
            <person name="Zeng Y."/>
            <person name="Yang J."/>
            <person name="Sun J."/>
            <person name="Sun Y."/>
        </authorList>
    </citation>
    <scope>NUCLEOTIDE SEQUENCE [LARGE SCALE GENOMIC DNA]</scope>
    <source>
        <strain evidence="8 9">Alg07</strain>
    </source>
</reference>
<dbReference type="Gene3D" id="1.10.940.10">
    <property type="entry name" value="NusB-like"/>
    <property type="match status" value="1"/>
</dbReference>
<dbReference type="PANTHER" id="PTHR11078:SF3">
    <property type="entry name" value="ANTITERMINATION NUSB DOMAIN-CONTAINING PROTEIN"/>
    <property type="match status" value="1"/>
</dbReference>
<name>A0A1L3MQ42_9BACI</name>
<keyword evidence="3 6" id="KW-0694">RNA-binding</keyword>
<dbReference type="AlphaFoldDB" id="A0A1L3MQ42"/>
<comment type="similarity">
    <text evidence="1 6">Belongs to the NusB family.</text>
</comment>
<keyword evidence="2 6" id="KW-0889">Transcription antitermination</keyword>
<evidence type="ECO:0000259" key="7">
    <source>
        <dbReference type="Pfam" id="PF01029"/>
    </source>
</evidence>
<evidence type="ECO:0000256" key="4">
    <source>
        <dbReference type="ARBA" id="ARBA00023015"/>
    </source>
</evidence>
<sequence length="130" mass="14968">MKRRTAREKALQALFQVNVSQTDPNEAITHALEDQQQDDFMNMLVFGAIEHEQELDQLIQPHLKNWTMDRLANIDKAILRLATYELKYEEEIPSNVTIDEAVELAKAFGDDHSSKFVNGVLSKIKQELDQ</sequence>
<dbReference type="GO" id="GO:0006353">
    <property type="term" value="P:DNA-templated transcription termination"/>
    <property type="evidence" value="ECO:0007669"/>
    <property type="project" value="UniProtKB-UniRule"/>
</dbReference>
<dbReference type="STRING" id="1547283.A9C19_06660"/>
<dbReference type="GO" id="GO:0003723">
    <property type="term" value="F:RNA binding"/>
    <property type="evidence" value="ECO:0007669"/>
    <property type="project" value="UniProtKB-UniRule"/>
</dbReference>
<dbReference type="SUPFAM" id="SSF48013">
    <property type="entry name" value="NusB-like"/>
    <property type="match status" value="1"/>
</dbReference>
<evidence type="ECO:0000256" key="6">
    <source>
        <dbReference type="HAMAP-Rule" id="MF_00073"/>
    </source>
</evidence>
<evidence type="ECO:0000256" key="1">
    <source>
        <dbReference type="ARBA" id="ARBA00005952"/>
    </source>
</evidence>
<dbReference type="OrthoDB" id="9811381at2"/>
<dbReference type="InterPro" id="IPR035926">
    <property type="entry name" value="NusB-like_sf"/>
</dbReference>
<evidence type="ECO:0000313" key="9">
    <source>
        <dbReference type="Proteomes" id="UP000181936"/>
    </source>
</evidence>
<dbReference type="Pfam" id="PF01029">
    <property type="entry name" value="NusB"/>
    <property type="match status" value="1"/>
</dbReference>
<evidence type="ECO:0000313" key="8">
    <source>
        <dbReference type="EMBL" id="APH04455.1"/>
    </source>
</evidence>
<proteinExistence type="inferred from homology"/>
<keyword evidence="5 6" id="KW-0804">Transcription</keyword>
<evidence type="ECO:0000256" key="5">
    <source>
        <dbReference type="ARBA" id="ARBA00023163"/>
    </source>
</evidence>
<protein>
    <recommendedName>
        <fullName evidence="6">Transcription antitermination protein NusB</fullName>
    </recommendedName>
    <alternativeName>
        <fullName evidence="6">Antitermination factor NusB</fullName>
    </alternativeName>
</protein>
<dbReference type="InterPro" id="IPR006027">
    <property type="entry name" value="NusB_RsmB_TIM44"/>
</dbReference>
<dbReference type="RefSeq" id="WP_072579243.1">
    <property type="nucleotide sequence ID" value="NZ_CP016020.1"/>
</dbReference>
<gene>
    <name evidence="6" type="primary">nusB</name>
    <name evidence="8" type="ORF">A9C19_06660</name>
</gene>
<dbReference type="InterPro" id="IPR011605">
    <property type="entry name" value="NusB_fam"/>
</dbReference>
<dbReference type="PANTHER" id="PTHR11078">
    <property type="entry name" value="N UTILIZATION SUBSTANCE PROTEIN B-RELATED"/>
    <property type="match status" value="1"/>
</dbReference>
<keyword evidence="4 6" id="KW-0805">Transcription regulation</keyword>
<accession>A0A1L3MQ42</accession>
<comment type="function">
    <text evidence="6">Involved in transcription antitermination. Required for transcription of ribosomal RNA (rRNA) genes. Binds specifically to the boxA antiterminator sequence of the ribosomal RNA (rrn) operons.</text>
</comment>
<evidence type="ECO:0000256" key="3">
    <source>
        <dbReference type="ARBA" id="ARBA00022884"/>
    </source>
</evidence>
<keyword evidence="9" id="KW-1185">Reference proteome</keyword>